<accession>A0A0F9AWE1</accession>
<organism evidence="1">
    <name type="scientific">marine sediment metagenome</name>
    <dbReference type="NCBI Taxonomy" id="412755"/>
    <lineage>
        <taxon>unclassified sequences</taxon>
        <taxon>metagenomes</taxon>
        <taxon>ecological metagenomes</taxon>
    </lineage>
</organism>
<comment type="caution">
    <text evidence="1">The sequence shown here is derived from an EMBL/GenBank/DDBJ whole genome shotgun (WGS) entry which is preliminary data.</text>
</comment>
<sequence length="70" mass="8141">MITAEDIKAYNEALNNAPVPYPRVFFLDGVCYEMESKDSTPKAKDGRMEWFDPAVDRFLSCVTEWMGEKW</sequence>
<dbReference type="AlphaFoldDB" id="A0A0F9AWE1"/>
<evidence type="ECO:0000313" key="1">
    <source>
        <dbReference type="EMBL" id="KKK82744.1"/>
    </source>
</evidence>
<proteinExistence type="predicted"/>
<protein>
    <submittedName>
        <fullName evidence="1">Uncharacterized protein</fullName>
    </submittedName>
</protein>
<dbReference type="EMBL" id="LAZR01052529">
    <property type="protein sequence ID" value="KKK82744.1"/>
    <property type="molecule type" value="Genomic_DNA"/>
</dbReference>
<name>A0A0F9AWE1_9ZZZZ</name>
<gene>
    <name evidence="1" type="ORF">LCGC14_2800340</name>
</gene>
<reference evidence="1" key="1">
    <citation type="journal article" date="2015" name="Nature">
        <title>Complex archaea that bridge the gap between prokaryotes and eukaryotes.</title>
        <authorList>
            <person name="Spang A."/>
            <person name="Saw J.H."/>
            <person name="Jorgensen S.L."/>
            <person name="Zaremba-Niedzwiedzka K."/>
            <person name="Martijn J."/>
            <person name="Lind A.E."/>
            <person name="van Eijk R."/>
            <person name="Schleper C."/>
            <person name="Guy L."/>
            <person name="Ettema T.J."/>
        </authorList>
    </citation>
    <scope>NUCLEOTIDE SEQUENCE</scope>
</reference>